<proteinExistence type="predicted"/>
<sequence>MALCCTPCLFVGTRPIPDPCPFLKHFAWKVGPLFLCWAVGCSLFGRPVWWSDPLSFGGGQQREERGKGRERRRSRGGEEEGENGDRKQEQTRLERREDLVGEGREKGEEGEKGEERYVTESKDRRDKRGGEAGT</sequence>
<evidence type="ECO:0000313" key="2">
    <source>
        <dbReference type="EMBL" id="CAE0255394.1"/>
    </source>
</evidence>
<organism evidence="2">
    <name type="scientific">Palpitomonas bilix</name>
    <dbReference type="NCBI Taxonomy" id="652834"/>
    <lineage>
        <taxon>Eukaryota</taxon>
        <taxon>Eukaryota incertae sedis</taxon>
    </lineage>
</organism>
<gene>
    <name evidence="2" type="ORF">PBIL07802_LOCUS17648</name>
</gene>
<dbReference type="EMBL" id="HBIB01027163">
    <property type="protein sequence ID" value="CAE0255394.1"/>
    <property type="molecule type" value="Transcribed_RNA"/>
</dbReference>
<feature type="region of interest" description="Disordered" evidence="1">
    <location>
        <begin position="51"/>
        <end position="134"/>
    </location>
</feature>
<dbReference type="AlphaFoldDB" id="A0A7S3DF29"/>
<feature type="compositionally biased region" description="Basic and acidic residues" evidence="1">
    <location>
        <begin position="75"/>
        <end position="134"/>
    </location>
</feature>
<reference evidence="2" key="1">
    <citation type="submission" date="2021-01" db="EMBL/GenBank/DDBJ databases">
        <authorList>
            <person name="Corre E."/>
            <person name="Pelletier E."/>
            <person name="Niang G."/>
            <person name="Scheremetjew M."/>
            <person name="Finn R."/>
            <person name="Kale V."/>
            <person name="Holt S."/>
            <person name="Cochrane G."/>
            <person name="Meng A."/>
            <person name="Brown T."/>
            <person name="Cohen L."/>
        </authorList>
    </citation>
    <scope>NUCLEOTIDE SEQUENCE</scope>
    <source>
        <strain evidence="2">NIES-2562</strain>
    </source>
</reference>
<name>A0A7S3DF29_9EUKA</name>
<protein>
    <submittedName>
        <fullName evidence="2">Uncharacterized protein</fullName>
    </submittedName>
</protein>
<accession>A0A7S3DF29</accession>
<evidence type="ECO:0000256" key="1">
    <source>
        <dbReference type="SAM" id="MobiDB-lite"/>
    </source>
</evidence>